<protein>
    <submittedName>
        <fullName evidence="1">Uncharacterized protein</fullName>
    </submittedName>
</protein>
<sequence length="235" mass="27528">MELSYYFYTDFKTREEIDEFLLEQARKVVGDRGDIKISRQEESEENEGDTLDFSCKSFWVSTNLSFVQDIAKEFDLDVNFCLWISVYPSGGAKFIQFIGNLLSGTTGDVILLEEHDMKVLERRHESLIVNNYYFDGDFRNLGLPYANGFYQKFVLQIDSGNESNDIIQIVKHEIINIANHCIDEGKVTLIEDPDIRSEFGICWNDFKVFVQNWKWNKSYRSSNKYIRGIYLYRSA</sequence>
<dbReference type="EMBL" id="FMTT01000094">
    <property type="protein sequence ID" value="SCW87478.1"/>
    <property type="molecule type" value="Genomic_DNA"/>
</dbReference>
<dbReference type="AlphaFoldDB" id="A0A1G4U1K7"/>
<dbReference type="Proteomes" id="UP000198601">
    <property type="component" value="Unassembled WGS sequence"/>
</dbReference>
<evidence type="ECO:0000313" key="1">
    <source>
        <dbReference type="EMBL" id="SCW87478.1"/>
    </source>
</evidence>
<reference evidence="2" key="1">
    <citation type="submission" date="2016-10" db="EMBL/GenBank/DDBJ databases">
        <authorList>
            <person name="Varghese N."/>
            <person name="Submissions S."/>
        </authorList>
    </citation>
    <scope>NUCLEOTIDE SEQUENCE [LARGE SCALE GENOMIC DNA]</scope>
    <source>
        <strain evidence="2">CGMCC 1.8946</strain>
    </source>
</reference>
<organism evidence="1 2">
    <name type="scientific">Paenibacillus tianmuensis</name>
    <dbReference type="NCBI Taxonomy" id="624147"/>
    <lineage>
        <taxon>Bacteria</taxon>
        <taxon>Bacillati</taxon>
        <taxon>Bacillota</taxon>
        <taxon>Bacilli</taxon>
        <taxon>Bacillales</taxon>
        <taxon>Paenibacillaceae</taxon>
        <taxon>Paenibacillus</taxon>
    </lineage>
</organism>
<evidence type="ECO:0000313" key="2">
    <source>
        <dbReference type="Proteomes" id="UP000198601"/>
    </source>
</evidence>
<name>A0A1G4U1K7_9BACL</name>
<accession>A0A1G4U1K7</accession>
<gene>
    <name evidence="1" type="ORF">SAMN04487970_10941</name>
</gene>
<dbReference type="RefSeq" id="WP_090677447.1">
    <property type="nucleotide sequence ID" value="NZ_FMTT01000094.1"/>
</dbReference>
<keyword evidence="2" id="KW-1185">Reference proteome</keyword>
<dbReference type="OrthoDB" id="2596614at2"/>
<proteinExistence type="predicted"/>